<protein>
    <submittedName>
        <fullName evidence="3">Bacterial membrane flanked domain protein</fullName>
    </submittedName>
</protein>
<dbReference type="RefSeq" id="WP_156667021.1">
    <property type="nucleotide sequence ID" value="NZ_CACRUO010000062.1"/>
</dbReference>
<feature type="transmembrane region" description="Helical" evidence="1">
    <location>
        <begin position="45"/>
        <end position="66"/>
    </location>
</feature>
<evidence type="ECO:0000259" key="2">
    <source>
        <dbReference type="Pfam" id="PF03703"/>
    </source>
</evidence>
<accession>A0A6N3FE87</accession>
<keyword evidence="1" id="KW-1133">Transmembrane helix</keyword>
<dbReference type="PANTHER" id="PTHR34473">
    <property type="entry name" value="UPF0699 TRANSMEMBRANE PROTEIN YDBS"/>
    <property type="match status" value="1"/>
</dbReference>
<dbReference type="Pfam" id="PF03703">
    <property type="entry name" value="bPH_2"/>
    <property type="match status" value="1"/>
</dbReference>
<dbReference type="AlphaFoldDB" id="A0A6N3FE87"/>
<keyword evidence="1" id="KW-0812">Transmembrane</keyword>
<name>A0A6N3FE87_STASI</name>
<dbReference type="PANTHER" id="PTHR34473:SF2">
    <property type="entry name" value="UPF0699 TRANSMEMBRANE PROTEIN YDBT"/>
    <property type="match status" value="1"/>
</dbReference>
<feature type="transmembrane region" description="Helical" evidence="1">
    <location>
        <begin position="12"/>
        <end position="33"/>
    </location>
</feature>
<keyword evidence="1" id="KW-0472">Membrane</keyword>
<proteinExistence type="predicted"/>
<sequence>MHRMAQEGKKVLLISGLIQTGLIVLVFSVLITAEYLWLHLLSKDALKWIVIIAIVLVLFVFTWTCLLNPWLKNKQHGYLLETNQILVQEGMIFVSLKYIPLFRIQNIDINEGWLMRKWQLATLTLSTAGGDSEILLINKATAQQIMYDIKHIHDKNEMSEEEAGE</sequence>
<reference evidence="3" key="1">
    <citation type="submission" date="2019-11" db="EMBL/GenBank/DDBJ databases">
        <authorList>
            <person name="Feng L."/>
        </authorList>
    </citation>
    <scope>NUCLEOTIDE SEQUENCE</scope>
    <source>
        <strain evidence="3">SsimulansLFYP27</strain>
    </source>
</reference>
<dbReference type="InterPro" id="IPR005182">
    <property type="entry name" value="YdbS-like_PH"/>
</dbReference>
<gene>
    <name evidence="3" type="ORF">SSLFYP27_02441</name>
</gene>
<evidence type="ECO:0000313" key="3">
    <source>
        <dbReference type="EMBL" id="VYU50270.1"/>
    </source>
</evidence>
<evidence type="ECO:0000256" key="1">
    <source>
        <dbReference type="SAM" id="Phobius"/>
    </source>
</evidence>
<dbReference type="EMBL" id="CACRUO010000062">
    <property type="protein sequence ID" value="VYU50270.1"/>
    <property type="molecule type" value="Genomic_DNA"/>
</dbReference>
<organism evidence="3">
    <name type="scientific">Staphylococcus simulans</name>
    <dbReference type="NCBI Taxonomy" id="1286"/>
    <lineage>
        <taxon>Bacteria</taxon>
        <taxon>Bacillati</taxon>
        <taxon>Bacillota</taxon>
        <taxon>Bacilli</taxon>
        <taxon>Bacillales</taxon>
        <taxon>Staphylococcaceae</taxon>
        <taxon>Staphylococcus</taxon>
    </lineage>
</organism>
<feature type="domain" description="YdbS-like PH" evidence="2">
    <location>
        <begin position="75"/>
        <end position="146"/>
    </location>
</feature>